<dbReference type="Gene3D" id="3.10.20.30">
    <property type="match status" value="1"/>
</dbReference>
<dbReference type="PANTHER" id="PTHR23305">
    <property type="entry name" value="OBG GTPASE FAMILY"/>
    <property type="match status" value="1"/>
</dbReference>
<evidence type="ECO:0000313" key="4">
    <source>
        <dbReference type="Proteomes" id="UP000831817"/>
    </source>
</evidence>
<dbReference type="EMBL" id="AP025698">
    <property type="protein sequence ID" value="BDH80126.1"/>
    <property type="molecule type" value="Genomic_DNA"/>
</dbReference>
<dbReference type="InterPro" id="IPR006073">
    <property type="entry name" value="GTP-bd"/>
</dbReference>
<reference evidence="3 4" key="1">
    <citation type="submission" date="2022-04" db="EMBL/GenBank/DDBJ databases">
        <title>Complete genome of Methanothermobacter tenebrarum strain RMAS.</title>
        <authorList>
            <person name="Nakamura K."/>
            <person name="Oshima K."/>
            <person name="Hattori M."/>
            <person name="Kamagata Y."/>
            <person name="Takamizawa K."/>
        </authorList>
    </citation>
    <scope>NUCLEOTIDE SEQUENCE [LARGE SCALE GENOMIC DNA]</scope>
    <source>
        <strain evidence="3 4">RMAS</strain>
    </source>
</reference>
<sequence length="340" mass="38190">MKCNPKNSICEDGVRFIPVELIDVAGLVPGAHKGRGLGNKFLDDLRQARVFLHVVDASGSTDEEGRPVEPGSYDPINDVEFLEKEILMWLYGIIGRNWDRLLRKAASEKIDMAKIIHEQFSGIGVSVEDIIEASRKLEKDYQSWDNEDLLLFIDELLKVAKPGLIVANKADLPTAKENIKRLKERYPNVVPASAEAELALKRAANAGLIDYKPGDDDFKVLDEGELTKKQLNALEYIRENVLKVYGNTGVQEALNRAVFDLLDMIVVYPVEDEHKLSDKQGNILPDAFLIPRGSKPRDLAYLIHTEIGDSFMHAVDARKKMRVASDYKLQHGDIITIICR</sequence>
<keyword evidence="4" id="KW-1185">Reference proteome</keyword>
<feature type="domain" description="OBG-type G" evidence="2">
    <location>
        <begin position="1"/>
        <end position="212"/>
    </location>
</feature>
<dbReference type="InterPro" id="IPR012675">
    <property type="entry name" value="Beta-grasp_dom_sf"/>
</dbReference>
<evidence type="ECO:0000256" key="1">
    <source>
        <dbReference type="ARBA" id="ARBA00022741"/>
    </source>
</evidence>
<dbReference type="CDD" id="cd01899">
    <property type="entry name" value="Ygr210"/>
    <property type="match status" value="1"/>
</dbReference>
<gene>
    <name evidence="3" type="primary">ychF</name>
    <name evidence="3" type="ORF">MTTB_15050</name>
</gene>
<dbReference type="NCBIfam" id="NF007171">
    <property type="entry name" value="PRK09602.1"/>
    <property type="match status" value="1"/>
</dbReference>
<dbReference type="PRINTS" id="PR00326">
    <property type="entry name" value="GTP1OBG"/>
</dbReference>
<dbReference type="Pfam" id="PF08438">
    <property type="entry name" value="YGR210-like_G4"/>
    <property type="match status" value="1"/>
</dbReference>
<dbReference type="CDD" id="cd01669">
    <property type="entry name" value="TGS_MJ1332_like"/>
    <property type="match status" value="1"/>
</dbReference>
<accession>A0ABM7YF63</accession>
<organism evidence="3 4">
    <name type="scientific">Methanothermobacter tenebrarum</name>
    <dbReference type="NCBI Taxonomy" id="680118"/>
    <lineage>
        <taxon>Archaea</taxon>
        <taxon>Methanobacteriati</taxon>
        <taxon>Methanobacteriota</taxon>
        <taxon>Methanomada group</taxon>
        <taxon>Methanobacteria</taxon>
        <taxon>Methanobacteriales</taxon>
        <taxon>Methanobacteriaceae</taxon>
        <taxon>Methanothermobacter</taxon>
    </lineage>
</organism>
<protein>
    <submittedName>
        <fullName evidence="3">Translation-associated GTPase</fullName>
    </submittedName>
</protein>
<keyword evidence="1" id="KW-0547">Nucleotide-binding</keyword>
<dbReference type="Gene3D" id="1.10.8.470">
    <property type="match status" value="1"/>
</dbReference>
<dbReference type="Pfam" id="PF02824">
    <property type="entry name" value="TGS"/>
    <property type="match status" value="1"/>
</dbReference>
<dbReference type="InterPro" id="IPR012676">
    <property type="entry name" value="TGS-like"/>
</dbReference>
<dbReference type="InterPro" id="IPR031167">
    <property type="entry name" value="G_OBG"/>
</dbReference>
<dbReference type="SUPFAM" id="SSF81271">
    <property type="entry name" value="TGS-like"/>
    <property type="match status" value="1"/>
</dbReference>
<dbReference type="InterPro" id="IPR004095">
    <property type="entry name" value="TGS"/>
</dbReference>
<evidence type="ECO:0000313" key="3">
    <source>
        <dbReference type="EMBL" id="BDH80126.1"/>
    </source>
</evidence>
<dbReference type="InterPro" id="IPR013646">
    <property type="entry name" value="YGR210-like_G4"/>
</dbReference>
<dbReference type="InterPro" id="IPR027417">
    <property type="entry name" value="P-loop_NTPase"/>
</dbReference>
<dbReference type="SUPFAM" id="SSF52540">
    <property type="entry name" value="P-loop containing nucleoside triphosphate hydrolases"/>
    <property type="match status" value="1"/>
</dbReference>
<evidence type="ECO:0000259" key="2">
    <source>
        <dbReference type="PROSITE" id="PS51710"/>
    </source>
</evidence>
<proteinExistence type="predicted"/>
<dbReference type="PROSITE" id="PS51710">
    <property type="entry name" value="G_OBG"/>
    <property type="match status" value="1"/>
</dbReference>
<name>A0ABM7YF63_9EURY</name>
<dbReference type="Gene3D" id="3.40.50.300">
    <property type="entry name" value="P-loop containing nucleotide triphosphate hydrolases"/>
    <property type="match status" value="1"/>
</dbReference>
<dbReference type="Proteomes" id="UP000831817">
    <property type="component" value="Chromosome"/>
</dbReference>
<dbReference type="PANTHER" id="PTHR23305:SF1">
    <property type="entry name" value="OBG-TYPE G DOMAIN-CONTAINING PROTEIN"/>
    <property type="match status" value="1"/>
</dbReference>